<comment type="catalytic activity">
    <reaction evidence="20">
        <text>octanal + NADP(+) = (2E)-octenal + NADPH + H(+)</text>
        <dbReference type="Rhea" id="RHEA:50780"/>
        <dbReference type="ChEBI" id="CHEBI:15378"/>
        <dbReference type="ChEBI" id="CHEBI:17935"/>
        <dbReference type="ChEBI" id="CHEBI:57783"/>
        <dbReference type="ChEBI" id="CHEBI:58349"/>
        <dbReference type="ChEBI" id="CHEBI:61748"/>
    </reaction>
    <physiologicalReaction direction="right-to-left" evidence="20">
        <dbReference type="Rhea" id="RHEA:50782"/>
    </physiologicalReaction>
</comment>
<dbReference type="STRING" id="7070.D6WRZ8"/>
<evidence type="ECO:0000256" key="9">
    <source>
        <dbReference type="ARBA" id="ARBA00022553"/>
    </source>
</evidence>
<evidence type="ECO:0000256" key="17">
    <source>
        <dbReference type="ARBA" id="ARBA00032255"/>
    </source>
</evidence>
<comment type="catalytic activity">
    <reaction evidence="27">
        <text>13,14-dihydro-15-oxo-PGF2alpha + NADP(+) = 15-oxoprostaglandin F2alpha + NADPH + H(+)</text>
        <dbReference type="Rhea" id="RHEA:50588"/>
        <dbReference type="ChEBI" id="CHEBI:15378"/>
        <dbReference type="ChEBI" id="CHEBI:57783"/>
        <dbReference type="ChEBI" id="CHEBI:58349"/>
        <dbReference type="ChEBI" id="CHEBI:133374"/>
        <dbReference type="ChEBI" id="CHEBI:133409"/>
    </reaction>
    <physiologicalReaction direction="right-to-left" evidence="27">
        <dbReference type="Rhea" id="RHEA:50590"/>
    </physiologicalReaction>
</comment>
<comment type="catalytic activity">
    <reaction evidence="23">
        <text>leukotriene B4 + NADP(+) = 12-oxo-leukotriene B4 + NADPH + H(+)</text>
        <dbReference type="Rhea" id="RHEA:50608"/>
        <dbReference type="ChEBI" id="CHEBI:15378"/>
        <dbReference type="ChEBI" id="CHEBI:57461"/>
        <dbReference type="ChEBI" id="CHEBI:57783"/>
        <dbReference type="ChEBI" id="CHEBI:58349"/>
        <dbReference type="ChEBI" id="CHEBI:133309"/>
    </reaction>
    <physiologicalReaction direction="left-to-right" evidence="23">
        <dbReference type="Rhea" id="RHEA:50609"/>
    </physiologicalReaction>
</comment>
<evidence type="ECO:0000256" key="4">
    <source>
        <dbReference type="ARBA" id="ARBA00011981"/>
    </source>
</evidence>
<dbReference type="InterPro" id="IPR041694">
    <property type="entry name" value="ADH_N_2"/>
</dbReference>
<dbReference type="Proteomes" id="UP000007266">
    <property type="component" value="Linkage group 7"/>
</dbReference>
<evidence type="ECO:0000256" key="10">
    <source>
        <dbReference type="ARBA" id="ARBA00022832"/>
    </source>
</evidence>
<dbReference type="PANTHER" id="PTHR43205:SF7">
    <property type="entry name" value="PROSTAGLANDIN REDUCTASE 1"/>
    <property type="match status" value="1"/>
</dbReference>
<comment type="subcellular location">
    <subcellularLocation>
        <location evidence="1">Cytoplasm</location>
    </subcellularLocation>
</comment>
<dbReference type="PANTHER" id="PTHR43205">
    <property type="entry name" value="PROSTAGLANDIN REDUCTASE"/>
    <property type="match status" value="1"/>
</dbReference>
<evidence type="ECO:0000256" key="6">
    <source>
        <dbReference type="ARBA" id="ARBA00020651"/>
    </source>
</evidence>
<keyword evidence="10" id="KW-0276">Fatty acid metabolism</keyword>
<dbReference type="GO" id="GO:0047522">
    <property type="term" value="F:15-oxoprostaglandin 13-reductase [NAD(P)+] activity"/>
    <property type="evidence" value="ECO:0000318"/>
    <property type="project" value="GO_Central"/>
</dbReference>
<dbReference type="InterPro" id="IPR036291">
    <property type="entry name" value="NAD(P)-bd_dom_sf"/>
</dbReference>
<evidence type="ECO:0000256" key="19">
    <source>
        <dbReference type="ARBA" id="ARBA00033119"/>
    </source>
</evidence>
<evidence type="ECO:0000256" key="1">
    <source>
        <dbReference type="ARBA" id="ARBA00004496"/>
    </source>
</evidence>
<evidence type="ECO:0000256" key="28">
    <source>
        <dbReference type="ARBA" id="ARBA00048387"/>
    </source>
</evidence>
<dbReference type="InterPro" id="IPR011032">
    <property type="entry name" value="GroES-like_sf"/>
</dbReference>
<comment type="catalytic activity">
    <reaction evidence="29">
        <text>20-hydroxy-leukotriene B4 + NADP(+) = 12-oxo-20-hydroxy-leukotriene B4 + NADPH + H(+)</text>
        <dbReference type="Rhea" id="RHEA:51208"/>
        <dbReference type="ChEBI" id="CHEBI:15378"/>
        <dbReference type="ChEBI" id="CHEBI:57460"/>
        <dbReference type="ChEBI" id="CHEBI:57783"/>
        <dbReference type="ChEBI" id="CHEBI:58349"/>
        <dbReference type="ChEBI" id="CHEBI:133346"/>
    </reaction>
    <physiologicalReaction direction="left-to-right" evidence="29">
        <dbReference type="Rhea" id="RHEA:51209"/>
    </physiologicalReaction>
</comment>
<evidence type="ECO:0000256" key="20">
    <source>
        <dbReference type="ARBA" id="ARBA00047461"/>
    </source>
</evidence>
<evidence type="ECO:0000256" key="26">
    <source>
        <dbReference type="ARBA" id="ARBA00048066"/>
    </source>
</evidence>
<dbReference type="EC" id="1.3.1.74" evidence="5"/>
<proteinExistence type="inferred from homology"/>
<evidence type="ECO:0000256" key="12">
    <source>
        <dbReference type="ARBA" id="ARBA00022990"/>
    </source>
</evidence>
<dbReference type="InParanoid" id="D6WRZ8"/>
<keyword evidence="8" id="KW-0644">Prostaglandin metabolism</keyword>
<evidence type="ECO:0000256" key="31">
    <source>
        <dbReference type="ARBA" id="ARBA00049068"/>
    </source>
</evidence>
<keyword evidence="37" id="KW-1185">Reference proteome</keyword>
<comment type="catalytic activity">
    <reaction evidence="34">
        <text>hexanal + NADP(+) = (E)-hex-2-enal + NADPH + H(+)</text>
        <dbReference type="Rhea" id="RHEA:50776"/>
        <dbReference type="ChEBI" id="CHEBI:15378"/>
        <dbReference type="ChEBI" id="CHEBI:28913"/>
        <dbReference type="ChEBI" id="CHEBI:57783"/>
        <dbReference type="ChEBI" id="CHEBI:58349"/>
        <dbReference type="ChEBI" id="CHEBI:88528"/>
    </reaction>
    <physiologicalReaction direction="right-to-left" evidence="34">
        <dbReference type="Rhea" id="RHEA:50778"/>
    </physiologicalReaction>
</comment>
<dbReference type="eggNOG" id="KOG1196">
    <property type="taxonomic scope" value="Eukaryota"/>
</dbReference>
<comment type="catalytic activity">
    <reaction evidence="31">
        <text>(5S,12S)-dihydroxy-(6E,10E,12E,14Z)-eicosatetraenoate + NADP(+) = 12-oxo-(5S)-hydroxy-(6E,8E,10E,14Z)-eicosatetraenoate + NADPH + H(+)</text>
        <dbReference type="Rhea" id="RHEA:51212"/>
        <dbReference type="ChEBI" id="CHEBI:15378"/>
        <dbReference type="ChEBI" id="CHEBI:57783"/>
        <dbReference type="ChEBI" id="CHEBI:58349"/>
        <dbReference type="ChEBI" id="CHEBI:133974"/>
        <dbReference type="ChEBI" id="CHEBI:133975"/>
    </reaction>
    <physiologicalReaction direction="left-to-right" evidence="31">
        <dbReference type="Rhea" id="RHEA:51213"/>
    </physiologicalReaction>
</comment>
<keyword evidence="14" id="KW-0443">Lipid metabolism</keyword>
<reference evidence="36 37" key="1">
    <citation type="journal article" date="2008" name="Nature">
        <title>The genome of the model beetle and pest Tribolium castaneum.</title>
        <authorList>
            <consortium name="Tribolium Genome Sequencing Consortium"/>
            <person name="Richards S."/>
            <person name="Gibbs R.A."/>
            <person name="Weinstock G.M."/>
            <person name="Brown S.J."/>
            <person name="Denell R."/>
            <person name="Beeman R.W."/>
            <person name="Gibbs R."/>
            <person name="Beeman R.W."/>
            <person name="Brown S.J."/>
            <person name="Bucher G."/>
            <person name="Friedrich M."/>
            <person name="Grimmelikhuijzen C.J."/>
            <person name="Klingler M."/>
            <person name="Lorenzen M."/>
            <person name="Richards S."/>
            <person name="Roth S."/>
            <person name="Schroder R."/>
            <person name="Tautz D."/>
            <person name="Zdobnov E.M."/>
            <person name="Muzny D."/>
            <person name="Gibbs R.A."/>
            <person name="Weinstock G.M."/>
            <person name="Attaway T."/>
            <person name="Bell S."/>
            <person name="Buhay C.J."/>
            <person name="Chandrabose M.N."/>
            <person name="Chavez D."/>
            <person name="Clerk-Blankenburg K.P."/>
            <person name="Cree A."/>
            <person name="Dao M."/>
            <person name="Davis C."/>
            <person name="Chacko J."/>
            <person name="Dinh H."/>
            <person name="Dugan-Rocha S."/>
            <person name="Fowler G."/>
            <person name="Garner T.T."/>
            <person name="Garnes J."/>
            <person name="Gnirke A."/>
            <person name="Hawes A."/>
            <person name="Hernandez J."/>
            <person name="Hines S."/>
            <person name="Holder M."/>
            <person name="Hume J."/>
            <person name="Jhangiani S.N."/>
            <person name="Joshi V."/>
            <person name="Khan Z.M."/>
            <person name="Jackson L."/>
            <person name="Kovar C."/>
            <person name="Kowis A."/>
            <person name="Lee S."/>
            <person name="Lewis L.R."/>
            <person name="Margolis J."/>
            <person name="Morgan M."/>
            <person name="Nazareth L.V."/>
            <person name="Nguyen N."/>
            <person name="Okwuonu G."/>
            <person name="Parker D."/>
            <person name="Richards S."/>
            <person name="Ruiz S.J."/>
            <person name="Santibanez J."/>
            <person name="Savard J."/>
            <person name="Scherer S.E."/>
            <person name="Schneider B."/>
            <person name="Sodergren E."/>
            <person name="Tautz D."/>
            <person name="Vattahil S."/>
            <person name="Villasana D."/>
            <person name="White C.S."/>
            <person name="Wright R."/>
            <person name="Park Y."/>
            <person name="Beeman R.W."/>
            <person name="Lord J."/>
            <person name="Oppert B."/>
            <person name="Lorenzen M."/>
            <person name="Brown S."/>
            <person name="Wang L."/>
            <person name="Savard J."/>
            <person name="Tautz D."/>
            <person name="Richards S."/>
            <person name="Weinstock G."/>
            <person name="Gibbs R.A."/>
            <person name="Liu Y."/>
            <person name="Worley K."/>
            <person name="Weinstock G."/>
            <person name="Elsik C.G."/>
            <person name="Reese J.T."/>
            <person name="Elhaik E."/>
            <person name="Landan G."/>
            <person name="Graur D."/>
            <person name="Arensburger P."/>
            <person name="Atkinson P."/>
            <person name="Beeman R.W."/>
            <person name="Beidler J."/>
            <person name="Brown S.J."/>
            <person name="Demuth J.P."/>
            <person name="Drury D.W."/>
            <person name="Du Y.Z."/>
            <person name="Fujiwara H."/>
            <person name="Lorenzen M."/>
            <person name="Maselli V."/>
            <person name="Osanai M."/>
            <person name="Park Y."/>
            <person name="Robertson H.M."/>
            <person name="Tu Z."/>
            <person name="Wang J.J."/>
            <person name="Wang S."/>
            <person name="Richards S."/>
            <person name="Song H."/>
            <person name="Zhang L."/>
            <person name="Sodergren E."/>
            <person name="Werner D."/>
            <person name="Stanke M."/>
            <person name="Morgenstern B."/>
            <person name="Solovyev V."/>
            <person name="Kosarev P."/>
            <person name="Brown G."/>
            <person name="Chen H.C."/>
            <person name="Ermolaeva O."/>
            <person name="Hlavina W."/>
            <person name="Kapustin Y."/>
            <person name="Kiryutin B."/>
            <person name="Kitts P."/>
            <person name="Maglott D."/>
            <person name="Pruitt K."/>
            <person name="Sapojnikov V."/>
            <person name="Souvorov A."/>
            <person name="Mackey A.J."/>
            <person name="Waterhouse R.M."/>
            <person name="Wyder S."/>
            <person name="Zdobnov E.M."/>
            <person name="Zdobnov E.M."/>
            <person name="Wyder S."/>
            <person name="Kriventseva E.V."/>
            <person name="Kadowaki T."/>
            <person name="Bork P."/>
            <person name="Aranda M."/>
            <person name="Bao R."/>
            <person name="Beermann A."/>
            <person name="Berns N."/>
            <person name="Bolognesi R."/>
            <person name="Bonneton F."/>
            <person name="Bopp D."/>
            <person name="Brown S.J."/>
            <person name="Bucher G."/>
            <person name="Butts T."/>
            <person name="Chaumot A."/>
            <person name="Denell R.E."/>
            <person name="Ferrier D.E."/>
            <person name="Friedrich M."/>
            <person name="Gordon C.M."/>
            <person name="Jindra M."/>
            <person name="Klingler M."/>
            <person name="Lan Q."/>
            <person name="Lattorff H.M."/>
            <person name="Laudet V."/>
            <person name="von Levetsow C."/>
            <person name="Liu Z."/>
            <person name="Lutz R."/>
            <person name="Lynch J.A."/>
            <person name="da Fonseca R.N."/>
            <person name="Posnien N."/>
            <person name="Reuter R."/>
            <person name="Roth S."/>
            <person name="Savard J."/>
            <person name="Schinko J.B."/>
            <person name="Schmitt C."/>
            <person name="Schoppmeier M."/>
            <person name="Schroder R."/>
            <person name="Shippy T.D."/>
            <person name="Simonnet F."/>
            <person name="Marques-Souza H."/>
            <person name="Tautz D."/>
            <person name="Tomoyasu Y."/>
            <person name="Trauner J."/>
            <person name="Van der Zee M."/>
            <person name="Vervoort M."/>
            <person name="Wittkopp N."/>
            <person name="Wimmer E.A."/>
            <person name="Yang X."/>
            <person name="Jones A.K."/>
            <person name="Sattelle D.B."/>
            <person name="Ebert P.R."/>
            <person name="Nelson D."/>
            <person name="Scott J.G."/>
            <person name="Beeman R.W."/>
            <person name="Muthukrishnan S."/>
            <person name="Kramer K.J."/>
            <person name="Arakane Y."/>
            <person name="Beeman R.W."/>
            <person name="Zhu Q."/>
            <person name="Hogenkamp D."/>
            <person name="Dixit R."/>
            <person name="Oppert B."/>
            <person name="Jiang H."/>
            <person name="Zou Z."/>
            <person name="Marshall J."/>
            <person name="Elpidina E."/>
            <person name="Vinokurov K."/>
            <person name="Oppert C."/>
            <person name="Zou Z."/>
            <person name="Evans J."/>
            <person name="Lu Z."/>
            <person name="Zhao P."/>
            <person name="Sumathipala N."/>
            <person name="Altincicek B."/>
            <person name="Vilcinskas A."/>
            <person name="Williams M."/>
            <person name="Hultmark D."/>
            <person name="Hetru C."/>
            <person name="Jiang H."/>
            <person name="Grimmelikhuijzen C.J."/>
            <person name="Hauser F."/>
            <person name="Cazzamali G."/>
            <person name="Williamson M."/>
            <person name="Park Y."/>
            <person name="Li B."/>
            <person name="Tanaka Y."/>
            <person name="Predel R."/>
            <person name="Neupert S."/>
            <person name="Schachtner J."/>
            <person name="Verleyen P."/>
            <person name="Raible F."/>
            <person name="Bork P."/>
            <person name="Friedrich M."/>
            <person name="Walden K.K."/>
            <person name="Robertson H.M."/>
            <person name="Angeli S."/>
            <person name="Foret S."/>
            <person name="Bucher G."/>
            <person name="Schuetz S."/>
            <person name="Maleszka R."/>
            <person name="Wimmer E.A."/>
            <person name="Beeman R.W."/>
            <person name="Lorenzen M."/>
            <person name="Tomoyasu Y."/>
            <person name="Miller S.C."/>
            <person name="Grossmann D."/>
            <person name="Bucher G."/>
        </authorList>
    </citation>
    <scope>NUCLEOTIDE SEQUENCE [LARGE SCALE GENOMIC DNA]</scope>
    <source>
        <strain evidence="36 37">Georgia GA2</strain>
    </source>
</reference>
<evidence type="ECO:0000256" key="18">
    <source>
        <dbReference type="ARBA" id="ARBA00032297"/>
    </source>
</evidence>
<evidence type="ECO:0000313" key="36">
    <source>
        <dbReference type="EMBL" id="EFA06410.1"/>
    </source>
</evidence>
<name>D6WRZ8_TRICA</name>
<evidence type="ECO:0000256" key="8">
    <source>
        <dbReference type="ARBA" id="ARBA00022501"/>
    </source>
</evidence>
<dbReference type="Gene3D" id="3.40.50.720">
    <property type="entry name" value="NAD(P)-binding Rossmann-like Domain"/>
    <property type="match status" value="1"/>
</dbReference>
<keyword evidence="15" id="KW-0379">Hydroxylation</keyword>
<comment type="catalytic activity">
    <reaction evidence="22">
        <text>pentan-2-one + NADP(+) = (E)-pent-3-en-2-one + NADPH + H(+)</text>
        <dbReference type="Rhea" id="RHEA:50788"/>
        <dbReference type="ChEBI" id="CHEBI:15378"/>
        <dbReference type="ChEBI" id="CHEBI:16472"/>
        <dbReference type="ChEBI" id="CHEBI:57783"/>
        <dbReference type="ChEBI" id="CHEBI:58349"/>
        <dbReference type="ChEBI" id="CHEBI:145276"/>
    </reaction>
    <physiologicalReaction direction="right-to-left" evidence="22">
        <dbReference type="Rhea" id="RHEA:50790"/>
    </physiologicalReaction>
</comment>
<comment type="similarity">
    <text evidence="2">Belongs to the NADP-dependent oxidoreductase L4BD family.</text>
</comment>
<dbReference type="GO" id="GO:0006693">
    <property type="term" value="P:prostaglandin metabolic process"/>
    <property type="evidence" value="ECO:0000318"/>
    <property type="project" value="GO_Central"/>
</dbReference>
<dbReference type="HOGENOM" id="CLU_026673_29_3_1"/>
<dbReference type="InterPro" id="IPR013149">
    <property type="entry name" value="ADH-like_C"/>
</dbReference>
<dbReference type="EC" id="1.3.1.48" evidence="4"/>
<evidence type="ECO:0000313" key="37">
    <source>
        <dbReference type="Proteomes" id="UP000007266"/>
    </source>
</evidence>
<evidence type="ECO:0000256" key="33">
    <source>
        <dbReference type="ARBA" id="ARBA00049179"/>
    </source>
</evidence>
<comment type="catalytic activity">
    <reaction evidence="30">
        <text>6-trans-leukotriene B4 + NADP(+) = 12-oxo-(5S)-hydroxy-(6E,8E,10E,14Z)-eicosatetraenoate + NADPH + H(+)</text>
        <dbReference type="Rhea" id="RHEA:51204"/>
        <dbReference type="ChEBI" id="CHEBI:15378"/>
        <dbReference type="ChEBI" id="CHEBI:57783"/>
        <dbReference type="ChEBI" id="CHEBI:58349"/>
        <dbReference type="ChEBI" id="CHEBI:90723"/>
        <dbReference type="ChEBI" id="CHEBI:133974"/>
    </reaction>
    <physiologicalReaction direction="left-to-right" evidence="30">
        <dbReference type="Rhea" id="RHEA:51205"/>
    </physiologicalReaction>
</comment>
<comment type="subunit">
    <text evidence="3">Monomer or homodimer.</text>
</comment>
<evidence type="ECO:0000256" key="5">
    <source>
        <dbReference type="ARBA" id="ARBA00012410"/>
    </source>
</evidence>
<dbReference type="KEGG" id="tca:657198"/>
<evidence type="ECO:0000256" key="15">
    <source>
        <dbReference type="ARBA" id="ARBA00023278"/>
    </source>
</evidence>
<sequence>MKAKTIILSKKFQGYPQETNFKIVEESLPQLKDGEFLAQAEFLSVDPYIRVFMKAVGAPIIGEQVAKIIESKNSKYPLGEYVVGEFGWRTHTVASEKPGDFFNLPPRLVSFGDLPKSLALGALGMTGVTALYGLQLCEPAAGKTLVVSGAAGAVGTHVGQLAKLQGCKVVGITGSDAKGHRLVKELDFDAFVNYKSEDFEKKLAEATPQNIDCYFDNVGGDVSSAVLHRMNKFGHVVICGAISTYNDENTKAREVQTPVKVNHLVMEGFSVTRWRNKWNKAIDDNLKLIQEGRLKYFETVTEGFENTPDAFMKMLGGQNFGKAIVKV</sequence>
<evidence type="ECO:0000256" key="25">
    <source>
        <dbReference type="ARBA" id="ARBA00047903"/>
    </source>
</evidence>
<evidence type="ECO:0000256" key="30">
    <source>
        <dbReference type="ARBA" id="ARBA00048953"/>
    </source>
</evidence>
<reference evidence="36 37" key="2">
    <citation type="journal article" date="2010" name="Nucleic Acids Res.">
        <title>BeetleBase in 2010: revisions to provide comprehensive genomic information for Tribolium castaneum.</title>
        <authorList>
            <person name="Kim H.S."/>
            <person name="Murphy T."/>
            <person name="Xia J."/>
            <person name="Caragea D."/>
            <person name="Park Y."/>
            <person name="Beeman R.W."/>
            <person name="Lorenzen M.D."/>
            <person name="Butcher S."/>
            <person name="Manak J.R."/>
            <person name="Brown S.J."/>
        </authorList>
    </citation>
    <scope>GENOME REANNOTATION</scope>
    <source>
        <strain evidence="36 37">Georgia GA2</strain>
    </source>
</reference>
<evidence type="ECO:0000256" key="11">
    <source>
        <dbReference type="ARBA" id="ARBA00022857"/>
    </source>
</evidence>
<evidence type="ECO:0000256" key="7">
    <source>
        <dbReference type="ARBA" id="ARBA00022490"/>
    </source>
</evidence>
<dbReference type="Pfam" id="PF00107">
    <property type="entry name" value="ADH_zinc_N"/>
    <property type="match status" value="1"/>
</dbReference>
<keyword evidence="12" id="KW-0007">Acetylation</keyword>
<dbReference type="OrthoDB" id="809632at2759"/>
<dbReference type="SUPFAM" id="SSF51735">
    <property type="entry name" value="NAD(P)-binding Rossmann-fold domains"/>
    <property type="match status" value="1"/>
</dbReference>
<evidence type="ECO:0000256" key="32">
    <source>
        <dbReference type="ARBA" id="ARBA00049070"/>
    </source>
</evidence>
<dbReference type="OMA" id="RQGWRTH"/>
<feature type="domain" description="Enoyl reductase (ER)" evidence="35">
    <location>
        <begin position="30"/>
        <end position="325"/>
    </location>
</feature>
<evidence type="ECO:0000256" key="14">
    <source>
        <dbReference type="ARBA" id="ARBA00023098"/>
    </source>
</evidence>
<evidence type="ECO:0000259" key="35">
    <source>
        <dbReference type="SMART" id="SM00829"/>
    </source>
</evidence>
<dbReference type="GO" id="GO:0005737">
    <property type="term" value="C:cytoplasm"/>
    <property type="evidence" value="ECO:0007669"/>
    <property type="project" value="UniProtKB-SubCell"/>
</dbReference>
<keyword evidence="9" id="KW-0597">Phosphoprotein</keyword>
<dbReference type="EMBL" id="KQ971351">
    <property type="protein sequence ID" value="EFA06410.1"/>
    <property type="molecule type" value="Genomic_DNA"/>
</dbReference>
<comment type="catalytic activity">
    <reaction evidence="26">
        <text>nonan-2-one + NADP(+) = (3E)-nonen-2-one + NADPH + H(+)</text>
        <dbReference type="Rhea" id="RHEA:50616"/>
        <dbReference type="ChEBI" id="CHEBI:15378"/>
        <dbReference type="ChEBI" id="CHEBI:57783"/>
        <dbReference type="ChEBI" id="CHEBI:58349"/>
        <dbReference type="ChEBI" id="CHEBI:77927"/>
        <dbReference type="ChEBI" id="CHEBI:133457"/>
    </reaction>
    <physiologicalReaction direction="right-to-left" evidence="26">
        <dbReference type="Rhea" id="RHEA:50618"/>
    </physiologicalReaction>
</comment>
<evidence type="ECO:0000256" key="22">
    <source>
        <dbReference type="ARBA" id="ARBA00047742"/>
    </source>
</evidence>
<dbReference type="PhylomeDB" id="D6WRZ8"/>
<evidence type="ECO:0000256" key="16">
    <source>
        <dbReference type="ARBA" id="ARBA00031851"/>
    </source>
</evidence>
<comment type="catalytic activity">
    <reaction evidence="25">
        <text>dodecanal + NADP(+) = (2E)-dodecenal + NADPH + H(+)</text>
        <dbReference type="Rhea" id="RHEA:50784"/>
        <dbReference type="ChEBI" id="CHEBI:15378"/>
        <dbReference type="ChEBI" id="CHEBI:27836"/>
        <dbReference type="ChEBI" id="CHEBI:57783"/>
        <dbReference type="ChEBI" id="CHEBI:58349"/>
        <dbReference type="ChEBI" id="CHEBI:133741"/>
    </reaction>
    <physiologicalReaction direction="right-to-left" evidence="25">
        <dbReference type="Rhea" id="RHEA:50786"/>
    </physiologicalReaction>
</comment>
<dbReference type="SUPFAM" id="SSF50129">
    <property type="entry name" value="GroES-like"/>
    <property type="match status" value="2"/>
</dbReference>
<evidence type="ECO:0000256" key="21">
    <source>
        <dbReference type="ARBA" id="ARBA00047617"/>
    </source>
</evidence>
<dbReference type="AlphaFoldDB" id="D6WRZ8"/>
<gene>
    <name evidence="36" type="primary">AUGUSTUS-3.0.2_09289</name>
    <name evidence="36" type="ORF">TcasGA2_TC009289</name>
</gene>
<evidence type="ECO:0000256" key="13">
    <source>
        <dbReference type="ARBA" id="ARBA00023002"/>
    </source>
</evidence>
<dbReference type="Gene3D" id="3.90.180.10">
    <property type="entry name" value="Medium-chain alcohol dehydrogenases, catalytic domain"/>
    <property type="match status" value="1"/>
</dbReference>
<organism evidence="36 37">
    <name type="scientific">Tribolium castaneum</name>
    <name type="common">Red flour beetle</name>
    <dbReference type="NCBI Taxonomy" id="7070"/>
    <lineage>
        <taxon>Eukaryota</taxon>
        <taxon>Metazoa</taxon>
        <taxon>Ecdysozoa</taxon>
        <taxon>Arthropoda</taxon>
        <taxon>Hexapoda</taxon>
        <taxon>Insecta</taxon>
        <taxon>Pterygota</taxon>
        <taxon>Neoptera</taxon>
        <taxon>Endopterygota</taxon>
        <taxon>Coleoptera</taxon>
        <taxon>Polyphaga</taxon>
        <taxon>Cucujiformia</taxon>
        <taxon>Tenebrionidae</taxon>
        <taxon>Tenebrionidae incertae sedis</taxon>
        <taxon>Tribolium</taxon>
    </lineage>
</organism>
<evidence type="ECO:0000256" key="29">
    <source>
        <dbReference type="ARBA" id="ARBA00048591"/>
    </source>
</evidence>
<evidence type="ECO:0000256" key="27">
    <source>
        <dbReference type="ARBA" id="ARBA00048290"/>
    </source>
</evidence>
<accession>D6WRZ8</accession>
<keyword evidence="7" id="KW-0963">Cytoplasm</keyword>
<dbReference type="SMART" id="SM00829">
    <property type="entry name" value="PKS_ER"/>
    <property type="match status" value="1"/>
</dbReference>
<evidence type="ECO:0000256" key="24">
    <source>
        <dbReference type="ARBA" id="ARBA00047878"/>
    </source>
</evidence>
<dbReference type="GO" id="GO:0032440">
    <property type="term" value="F:2-alkenal reductase [NAD(P)H] activity"/>
    <property type="evidence" value="ECO:0007669"/>
    <property type="project" value="UniProtKB-EC"/>
</dbReference>
<comment type="catalytic activity">
    <reaction evidence="28">
        <text>4-hydroxynonanal + NADP(+) = (E)-4-hydroxynon-2-enal + NADPH + H(+)</text>
        <dbReference type="Rhea" id="RHEA:64736"/>
        <dbReference type="ChEBI" id="CHEBI:15378"/>
        <dbReference type="ChEBI" id="CHEBI:57783"/>
        <dbReference type="ChEBI" id="CHEBI:58349"/>
        <dbReference type="ChEBI" id="CHEBI:58968"/>
        <dbReference type="ChEBI" id="CHEBI:156112"/>
    </reaction>
    <physiologicalReaction direction="right-to-left" evidence="28">
        <dbReference type="Rhea" id="RHEA:64738"/>
    </physiologicalReaction>
</comment>
<comment type="catalytic activity">
    <reaction evidence="24">
        <text>13,14-dihydro-15-oxo-prostaglandin F1alpha + NADP(+) = 15-oxoprostaglandin F1alpha + NADPH + H(+)</text>
        <dbReference type="Rhea" id="RHEA:50592"/>
        <dbReference type="ChEBI" id="CHEBI:15378"/>
        <dbReference type="ChEBI" id="CHEBI:57783"/>
        <dbReference type="ChEBI" id="CHEBI:58349"/>
        <dbReference type="ChEBI" id="CHEBI:79072"/>
        <dbReference type="ChEBI" id="CHEBI:133411"/>
    </reaction>
    <physiologicalReaction direction="right-to-left" evidence="24">
        <dbReference type="Rhea" id="RHEA:50594"/>
    </physiologicalReaction>
</comment>
<dbReference type="Pfam" id="PF16884">
    <property type="entry name" value="ADH_N_2"/>
    <property type="match status" value="1"/>
</dbReference>
<evidence type="ECO:0000256" key="3">
    <source>
        <dbReference type="ARBA" id="ARBA00011852"/>
    </source>
</evidence>
<dbReference type="InterPro" id="IPR020843">
    <property type="entry name" value="ER"/>
</dbReference>
<comment type="catalytic activity">
    <reaction evidence="33">
        <text>an n-alkanal + NADP(+) = an alk-2-enal + NADPH + H(+)</text>
        <dbReference type="Rhea" id="RHEA:13737"/>
        <dbReference type="ChEBI" id="CHEBI:12834"/>
        <dbReference type="ChEBI" id="CHEBI:13757"/>
        <dbReference type="ChEBI" id="CHEBI:15378"/>
        <dbReference type="ChEBI" id="CHEBI:57783"/>
        <dbReference type="ChEBI" id="CHEBI:58349"/>
        <dbReference type="EC" id="1.3.1.74"/>
    </reaction>
    <physiologicalReaction direction="right-to-left" evidence="33">
        <dbReference type="Rhea" id="RHEA:13739"/>
    </physiologicalReaction>
</comment>
<dbReference type="FunFam" id="3.40.50.720:FF:000121">
    <property type="entry name" value="Prostaglandin reductase 2"/>
    <property type="match status" value="1"/>
</dbReference>
<dbReference type="InterPro" id="IPR014190">
    <property type="entry name" value="PTGR1"/>
</dbReference>
<keyword evidence="13" id="KW-0560">Oxidoreductase</keyword>
<dbReference type="InterPro" id="IPR045010">
    <property type="entry name" value="MDR_fam"/>
</dbReference>
<evidence type="ECO:0000256" key="2">
    <source>
        <dbReference type="ARBA" id="ARBA00010460"/>
    </source>
</evidence>
<evidence type="ECO:0000256" key="23">
    <source>
        <dbReference type="ARBA" id="ARBA00047871"/>
    </source>
</evidence>
<keyword evidence="11" id="KW-0521">NADP</keyword>
<protein>
    <recommendedName>
        <fullName evidence="6">Prostaglandin reductase 1</fullName>
        <ecNumber evidence="4">1.3.1.48</ecNumber>
        <ecNumber evidence="5">1.3.1.74</ecNumber>
    </recommendedName>
    <alternativeName>
        <fullName evidence="19">15-oxoprostaglandin 13-reductase</fullName>
    </alternativeName>
    <alternativeName>
        <fullName evidence="17">Dithiolethione-inducible gene 1 protein</fullName>
    </alternativeName>
    <alternativeName>
        <fullName evidence="16">Leukotriene B4 12-hydroxydehydrogenase</fullName>
    </alternativeName>
    <alternativeName>
        <fullName evidence="18">NAD(P)H-dependent alkenal/one oxidoreductase</fullName>
    </alternativeName>
</protein>
<dbReference type="CDD" id="cd08294">
    <property type="entry name" value="leukotriene_B4_DH_like"/>
    <property type="match status" value="1"/>
</dbReference>
<comment type="catalytic activity">
    <reaction evidence="21">
        <text>decanal + NADP(+) = (2E)-decenal + NADPH + H(+)</text>
        <dbReference type="Rhea" id="RHEA:50612"/>
        <dbReference type="ChEBI" id="CHEBI:15378"/>
        <dbReference type="ChEBI" id="CHEBI:31457"/>
        <dbReference type="ChEBI" id="CHEBI:57783"/>
        <dbReference type="ChEBI" id="CHEBI:58349"/>
        <dbReference type="ChEBI" id="CHEBI:133455"/>
    </reaction>
    <physiologicalReaction direction="right-to-left" evidence="21">
        <dbReference type="Rhea" id="RHEA:50614"/>
    </physiologicalReaction>
</comment>
<evidence type="ECO:0000256" key="34">
    <source>
        <dbReference type="ARBA" id="ARBA00049368"/>
    </source>
</evidence>
<comment type="catalytic activity">
    <reaction evidence="32">
        <text>13,14-dihydro-15-oxo-prostaglandin E1 + NADP(+) = 15-oxoprostaglandin E1 + NADPH + H(+)</text>
        <dbReference type="Rhea" id="RHEA:50584"/>
        <dbReference type="ChEBI" id="CHEBI:15378"/>
        <dbReference type="ChEBI" id="CHEBI:57401"/>
        <dbReference type="ChEBI" id="CHEBI:57783"/>
        <dbReference type="ChEBI" id="CHEBI:58349"/>
        <dbReference type="ChEBI" id="CHEBI:133408"/>
    </reaction>
    <physiologicalReaction direction="right-to-left" evidence="32">
        <dbReference type="Rhea" id="RHEA:50586"/>
    </physiologicalReaction>
</comment>